<feature type="transmembrane region" description="Helical" evidence="2">
    <location>
        <begin position="43"/>
        <end position="60"/>
    </location>
</feature>
<keyword evidence="2" id="KW-1133">Transmembrane helix</keyword>
<keyword evidence="2" id="KW-0472">Membrane</keyword>
<dbReference type="GO" id="GO:0008915">
    <property type="term" value="F:lipid-A-disaccharide synthase activity"/>
    <property type="evidence" value="ECO:0007669"/>
    <property type="project" value="InterPro"/>
</dbReference>
<name>A0A370K6B2_9GAMM</name>
<dbReference type="GO" id="GO:0016020">
    <property type="term" value="C:membrane"/>
    <property type="evidence" value="ECO:0007669"/>
    <property type="project" value="GOC"/>
</dbReference>
<feature type="transmembrane region" description="Helical" evidence="2">
    <location>
        <begin position="12"/>
        <end position="31"/>
    </location>
</feature>
<dbReference type="EMBL" id="QQSY01000004">
    <property type="protein sequence ID" value="RDI97560.1"/>
    <property type="molecule type" value="Genomic_DNA"/>
</dbReference>
<dbReference type="InterPro" id="IPR011499">
    <property type="entry name" value="Lipid_A_biosynth_N"/>
</dbReference>
<feature type="region of interest" description="Disordered" evidence="1">
    <location>
        <begin position="87"/>
        <end position="109"/>
    </location>
</feature>
<keyword evidence="2" id="KW-0812">Transmembrane</keyword>
<organism evidence="4 5">
    <name type="scientific">Dyella solisilvae</name>
    <dbReference type="NCBI Taxonomy" id="1920168"/>
    <lineage>
        <taxon>Bacteria</taxon>
        <taxon>Pseudomonadati</taxon>
        <taxon>Pseudomonadota</taxon>
        <taxon>Gammaproteobacteria</taxon>
        <taxon>Lysobacterales</taxon>
        <taxon>Rhodanobacteraceae</taxon>
        <taxon>Dyella</taxon>
    </lineage>
</organism>
<dbReference type="GO" id="GO:0009245">
    <property type="term" value="P:lipid A biosynthetic process"/>
    <property type="evidence" value="ECO:0007669"/>
    <property type="project" value="InterPro"/>
</dbReference>
<dbReference type="Pfam" id="PF07578">
    <property type="entry name" value="LAB_N"/>
    <property type="match status" value="1"/>
</dbReference>
<evidence type="ECO:0000313" key="4">
    <source>
        <dbReference type="EMBL" id="RDI97560.1"/>
    </source>
</evidence>
<dbReference type="SMART" id="SM01259">
    <property type="entry name" value="LAB_N"/>
    <property type="match status" value="1"/>
</dbReference>
<dbReference type="OrthoDB" id="9793186at2"/>
<keyword evidence="5" id="KW-1185">Reference proteome</keyword>
<evidence type="ECO:0000256" key="2">
    <source>
        <dbReference type="SAM" id="Phobius"/>
    </source>
</evidence>
<evidence type="ECO:0000256" key="1">
    <source>
        <dbReference type="SAM" id="MobiDB-lite"/>
    </source>
</evidence>
<comment type="caution">
    <text evidence="4">The sequence shown here is derived from an EMBL/GenBank/DDBJ whole genome shotgun (WGS) entry which is preliminary data.</text>
</comment>
<protein>
    <recommendedName>
        <fullName evidence="3">Lipid A biosynthesis N-terminal domain-containing protein</fullName>
    </recommendedName>
</protein>
<evidence type="ECO:0000313" key="5">
    <source>
        <dbReference type="Proteomes" id="UP000254711"/>
    </source>
</evidence>
<feature type="domain" description="Lipid A biosynthesis N-terminal" evidence="3">
    <location>
        <begin position="13"/>
        <end position="84"/>
    </location>
</feature>
<accession>A0A370K6B2</accession>
<gene>
    <name evidence="4" type="ORF">DVT68_14785</name>
</gene>
<proteinExistence type="predicted"/>
<dbReference type="Proteomes" id="UP000254711">
    <property type="component" value="Unassembled WGS sequence"/>
</dbReference>
<dbReference type="RefSeq" id="WP_114825878.1">
    <property type="nucleotide sequence ID" value="NZ_QQSY01000004.1"/>
</dbReference>
<dbReference type="AlphaFoldDB" id="A0A370K6B2"/>
<sequence>MIDVNTTSGWVVAGLVGQALFGARFLVQWIHSEKVGKSRFPSIFWQISVVAGAIILAYAIHRRDPVFIIGETTTLLVFLRNLQMLSRKPPMENPSPADTGLDDNGRGAL</sequence>
<reference evidence="4 5" key="1">
    <citation type="submission" date="2018-07" db="EMBL/GenBank/DDBJ databases">
        <title>Dyella solisilvae sp. nov., isolated from the pine and broad-leaved mixed forest soil.</title>
        <authorList>
            <person name="Gao Z."/>
            <person name="Qiu L."/>
        </authorList>
    </citation>
    <scope>NUCLEOTIDE SEQUENCE [LARGE SCALE GENOMIC DNA]</scope>
    <source>
        <strain evidence="4 5">DHG54</strain>
    </source>
</reference>
<evidence type="ECO:0000259" key="3">
    <source>
        <dbReference type="SMART" id="SM01259"/>
    </source>
</evidence>